<evidence type="ECO:0000256" key="1">
    <source>
        <dbReference type="SAM" id="Phobius"/>
    </source>
</evidence>
<name>A0ABN6KD85_9LEPT</name>
<evidence type="ECO:0000313" key="3">
    <source>
        <dbReference type="Proteomes" id="UP000245263"/>
    </source>
</evidence>
<sequence length="369" mass="43111">MKRYLIPIIFFTTGLLLQFWLYFSWTTFGLLLTSTLLLCLLMYAISEMSTVPAQFEENISTMASEETVPLDPKPEIQIANSETIQEIPFFSDSDPVSMAKELKQRENRNLFSETVKEYILPKKNPKISSTLYAYYDGLRFTECFWQKDSLLIDSESNDLDWEEYEQNRILELLPSLNRSGRKLYLPLSLNQSLFGLVCLETKDRFFENEINSFWESTILLSEKLLEKKEYYKALRDSKTYLFNKSHFYTTAKDRFYSHLHQNLILLKFINSSHSQEFAICLNEAVKKKGFSDIGLFQLEDHIIAGFIPNSNLEKFTNFIQSFVEELDSLDFNCELALGYSSKTEPGLRFDQWIKKAYQSLEDSILHNAA</sequence>
<feature type="transmembrane region" description="Helical" evidence="1">
    <location>
        <begin position="5"/>
        <end position="22"/>
    </location>
</feature>
<reference evidence="2 3" key="1">
    <citation type="submission" date="2021-08" db="EMBL/GenBank/DDBJ databases">
        <title>Complete genome sequence of Leptospira kobayashii strain E30.</title>
        <authorList>
            <person name="Nakao R."/>
            <person name="Nakamura S."/>
            <person name="Masuzawa T."/>
            <person name="Koizumi N."/>
        </authorList>
    </citation>
    <scope>NUCLEOTIDE SEQUENCE [LARGE SCALE GENOMIC DNA]</scope>
    <source>
        <strain evidence="2 3">E30</strain>
    </source>
</reference>
<feature type="transmembrane region" description="Helical" evidence="1">
    <location>
        <begin position="28"/>
        <end position="45"/>
    </location>
</feature>
<evidence type="ECO:0000313" key="2">
    <source>
        <dbReference type="EMBL" id="BDA77609.1"/>
    </source>
</evidence>
<keyword evidence="1" id="KW-0812">Transmembrane</keyword>
<keyword evidence="1" id="KW-1133">Transmembrane helix</keyword>
<dbReference type="EMBL" id="AP025028">
    <property type="protein sequence ID" value="BDA77609.1"/>
    <property type="molecule type" value="Genomic_DNA"/>
</dbReference>
<keyword evidence="3" id="KW-1185">Reference proteome</keyword>
<accession>A0ABN6KD85</accession>
<organism evidence="2 3">
    <name type="scientific">Leptospira kobayashii</name>
    <dbReference type="NCBI Taxonomy" id="1917830"/>
    <lineage>
        <taxon>Bacteria</taxon>
        <taxon>Pseudomonadati</taxon>
        <taxon>Spirochaetota</taxon>
        <taxon>Spirochaetia</taxon>
        <taxon>Leptospirales</taxon>
        <taxon>Leptospiraceae</taxon>
        <taxon>Leptospira</taxon>
    </lineage>
</organism>
<proteinExistence type="predicted"/>
<dbReference type="Proteomes" id="UP000245263">
    <property type="component" value="Chromosome 1"/>
</dbReference>
<protein>
    <recommendedName>
        <fullName evidence="4">GGDEF domain-containing protein</fullName>
    </recommendedName>
</protein>
<keyword evidence="1" id="KW-0472">Membrane</keyword>
<dbReference type="RefSeq" id="WP_109020054.1">
    <property type="nucleotide sequence ID" value="NZ_AP025028.1"/>
</dbReference>
<evidence type="ECO:0008006" key="4">
    <source>
        <dbReference type="Google" id="ProtNLM"/>
    </source>
</evidence>
<gene>
    <name evidence="2" type="ORF">LPTSP3_g05390</name>
</gene>